<dbReference type="InterPro" id="IPR043742">
    <property type="entry name" value="DUF5687"/>
</dbReference>
<feature type="transmembrane region" description="Helical" evidence="1">
    <location>
        <begin position="135"/>
        <end position="154"/>
    </location>
</feature>
<feature type="transmembrane region" description="Helical" evidence="1">
    <location>
        <begin position="21"/>
        <end position="51"/>
    </location>
</feature>
<feature type="transmembrane region" description="Helical" evidence="1">
    <location>
        <begin position="102"/>
        <end position="129"/>
    </location>
</feature>
<feature type="transmembrane region" description="Helical" evidence="1">
    <location>
        <begin position="166"/>
        <end position="184"/>
    </location>
</feature>
<reference evidence="2 3" key="1">
    <citation type="submission" date="2015-09" db="EMBL/GenBank/DDBJ databases">
        <title>Genome sequence of the marine flavobacterium Croceitalea dokdonensis DOKDO 023 that contains proton- and sodium-pumping rhodopsins.</title>
        <authorList>
            <person name="Kwon S.-K."/>
            <person name="Lee H.K."/>
            <person name="Kwak M.-J."/>
            <person name="Kim J.F."/>
        </authorList>
    </citation>
    <scope>NUCLEOTIDE SEQUENCE [LARGE SCALE GENOMIC DNA]</scope>
    <source>
        <strain evidence="2 3">DOKDO 023</strain>
    </source>
</reference>
<name>A0A0P7AG12_9FLAO</name>
<feature type="transmembrane region" description="Helical" evidence="1">
    <location>
        <begin position="63"/>
        <end position="81"/>
    </location>
</feature>
<keyword evidence="1" id="KW-0472">Membrane</keyword>
<feature type="transmembrane region" description="Helical" evidence="1">
    <location>
        <begin position="301"/>
        <end position="326"/>
    </location>
</feature>
<dbReference type="Proteomes" id="UP000050280">
    <property type="component" value="Unassembled WGS sequence"/>
</dbReference>
<keyword evidence="3" id="KW-1185">Reference proteome</keyword>
<dbReference type="RefSeq" id="WP_054559957.1">
    <property type="nucleotide sequence ID" value="NZ_LDJX01000006.1"/>
</dbReference>
<evidence type="ECO:0000256" key="1">
    <source>
        <dbReference type="SAM" id="Phobius"/>
    </source>
</evidence>
<accession>A0A0P7AG12</accession>
<evidence type="ECO:0000313" key="2">
    <source>
        <dbReference type="EMBL" id="KPM30982.1"/>
    </source>
</evidence>
<feature type="transmembrane region" description="Helical" evidence="1">
    <location>
        <begin position="204"/>
        <end position="225"/>
    </location>
</feature>
<dbReference type="EMBL" id="LDJX01000006">
    <property type="protein sequence ID" value="KPM30982.1"/>
    <property type="molecule type" value="Genomic_DNA"/>
</dbReference>
<dbReference type="OrthoDB" id="1014144at2"/>
<feature type="transmembrane region" description="Helical" evidence="1">
    <location>
        <begin position="420"/>
        <end position="444"/>
    </location>
</feature>
<feature type="transmembrane region" description="Helical" evidence="1">
    <location>
        <begin position="347"/>
        <end position="369"/>
    </location>
</feature>
<keyword evidence="1" id="KW-0812">Transmembrane</keyword>
<comment type="caution">
    <text evidence="2">The sequence shown here is derived from an EMBL/GenBank/DDBJ whole genome shotgun (WGS) entry which is preliminary data.</text>
</comment>
<feature type="transmembrane region" description="Helical" evidence="1">
    <location>
        <begin position="450"/>
        <end position="471"/>
    </location>
</feature>
<feature type="transmembrane region" description="Helical" evidence="1">
    <location>
        <begin position="275"/>
        <end position="295"/>
    </location>
</feature>
<evidence type="ECO:0000313" key="3">
    <source>
        <dbReference type="Proteomes" id="UP000050280"/>
    </source>
</evidence>
<feature type="transmembrane region" description="Helical" evidence="1">
    <location>
        <begin position="375"/>
        <end position="399"/>
    </location>
</feature>
<proteinExistence type="predicted"/>
<keyword evidence="1" id="KW-1133">Transmembrane helix</keyword>
<protein>
    <submittedName>
        <fullName evidence="2">Uncharacterized protein</fullName>
    </submittedName>
</protein>
<gene>
    <name evidence="2" type="ORF">I595_2961</name>
</gene>
<dbReference type="PATRIC" id="fig|1300341.3.peg.3113"/>
<sequence>MFKRLFDLQWKSFFRSASFSTGIWIKIFMGIGALYFAIIFLAMGFGVFFLIEEQGLGDPLRVVNQYLIYYLAFDLGFRYMLQKMPVTNIKPLLYLPMKKSHVVHFSLGKTIVSFFNWSHAFFFIPFSIILLTKDYGFLNVLGWHLGIIALVYANNFINVLANNKDTVFAVFAGIFALLGLSHYYNWFDVTQYTAPFFDMLYDIPVTALIPWAIALALFVSAFNYFKNNMYLDAGLAAKKAEAKTENLDWLNRFGNLGTFLKNDIKLIKRNKRSRTSVIMGFFFIFYGLLFFTGAIEAYDGPFWRIFAGIFVTGGFLFSFGQFVPSWDSSYYPLMMSQNIAYREYLDSKWYLVIIATVISTFLATFYLYFGWEAYAAVLVGAIYNIGINSYLVLWGGAYIKTPIDLTSNKKAFGDKQSFNAKTMLLSLPKLLLPMVIYAIGHFLASPLVGYLLVAATGVLGFAFKNKVFTLIEKIYKKEKYKTLAAYKQKA</sequence>
<dbReference type="AlphaFoldDB" id="A0A0P7AG12"/>
<organism evidence="2 3">
    <name type="scientific">Croceitalea dokdonensis DOKDO 023</name>
    <dbReference type="NCBI Taxonomy" id="1300341"/>
    <lineage>
        <taxon>Bacteria</taxon>
        <taxon>Pseudomonadati</taxon>
        <taxon>Bacteroidota</taxon>
        <taxon>Flavobacteriia</taxon>
        <taxon>Flavobacteriales</taxon>
        <taxon>Flavobacteriaceae</taxon>
        <taxon>Croceitalea</taxon>
    </lineage>
</organism>
<dbReference type="STRING" id="1300341.I595_2961"/>
<dbReference type="Pfam" id="PF18940">
    <property type="entry name" value="DUF5687"/>
    <property type="match status" value="1"/>
</dbReference>